<comment type="similarity">
    <text evidence="3">Belongs to the cyclophilin-type PPIase family.</text>
</comment>
<dbReference type="PROSITE" id="PS50072">
    <property type="entry name" value="CSA_PPIASE_2"/>
    <property type="match status" value="1"/>
</dbReference>
<dbReference type="GO" id="GO:0003755">
    <property type="term" value="F:peptidyl-prolyl cis-trans isomerase activity"/>
    <property type="evidence" value="ECO:0007669"/>
    <property type="project" value="UniProtKB-UniRule"/>
</dbReference>
<dbReference type="PRINTS" id="PR00153">
    <property type="entry name" value="CSAPPISMRASE"/>
</dbReference>
<gene>
    <name evidence="6" type="ordered locus">NATL1_16051</name>
</gene>
<protein>
    <recommendedName>
        <fullName evidence="3">Peptidyl-prolyl cis-trans isomerase</fullName>
        <shortName evidence="3">PPIase</shortName>
        <ecNumber evidence="3">5.2.1.8</ecNumber>
    </recommendedName>
</protein>
<evidence type="ECO:0000259" key="5">
    <source>
        <dbReference type="PROSITE" id="PS50072"/>
    </source>
</evidence>
<comment type="catalytic activity">
    <reaction evidence="3">
        <text>[protein]-peptidylproline (omega=180) = [protein]-peptidylproline (omega=0)</text>
        <dbReference type="Rhea" id="RHEA:16237"/>
        <dbReference type="Rhea" id="RHEA-COMP:10747"/>
        <dbReference type="Rhea" id="RHEA-COMP:10748"/>
        <dbReference type="ChEBI" id="CHEBI:83833"/>
        <dbReference type="ChEBI" id="CHEBI:83834"/>
        <dbReference type="EC" id="5.2.1.8"/>
    </reaction>
</comment>
<keyword evidence="4" id="KW-0472">Membrane</keyword>
<dbReference type="InterPro" id="IPR029000">
    <property type="entry name" value="Cyclophilin-like_dom_sf"/>
</dbReference>
<dbReference type="Pfam" id="PF00160">
    <property type="entry name" value="Pro_isomerase"/>
    <property type="match status" value="1"/>
</dbReference>
<dbReference type="Gene3D" id="2.40.100.10">
    <property type="entry name" value="Cyclophilin-like"/>
    <property type="match status" value="1"/>
</dbReference>
<proteinExistence type="inferred from homology"/>
<comment type="function">
    <text evidence="3">PPIases accelerate the folding of proteins. It catalyzes the cis-trans isomerization of proline imidic peptide bonds in oligopeptides.</text>
</comment>
<keyword evidence="4" id="KW-0812">Transmembrane</keyword>
<accession>A2C3V2</accession>
<organism evidence="6 7">
    <name type="scientific">Prochlorococcus marinus (strain NATL1A)</name>
    <dbReference type="NCBI Taxonomy" id="167555"/>
    <lineage>
        <taxon>Bacteria</taxon>
        <taxon>Bacillati</taxon>
        <taxon>Cyanobacteriota</taxon>
        <taxon>Cyanophyceae</taxon>
        <taxon>Synechococcales</taxon>
        <taxon>Prochlorococcaceae</taxon>
        <taxon>Prochlorococcus</taxon>
    </lineage>
</organism>
<dbReference type="eggNOG" id="COG0652">
    <property type="taxonomic scope" value="Bacteria"/>
</dbReference>
<reference evidence="7" key="1">
    <citation type="journal article" date="2007" name="PLoS Genet.">
        <title>Patterns and implications of gene gain and loss in the evolution of Prochlorococcus.</title>
        <authorList>
            <person name="Kettler G.C."/>
            <person name="Martiny A.C."/>
            <person name="Huang K."/>
            <person name="Zucker J."/>
            <person name="Coleman M.L."/>
            <person name="Rodrigue S."/>
            <person name="Chen F."/>
            <person name="Lapidus A."/>
            <person name="Ferriera S."/>
            <person name="Johnson J."/>
            <person name="Steglich C."/>
            <person name="Church G.M."/>
            <person name="Richardson P."/>
            <person name="Chisholm S.W."/>
        </authorList>
    </citation>
    <scope>NUCLEOTIDE SEQUENCE [LARGE SCALE GENOMIC DNA]</scope>
    <source>
        <strain evidence="7">NATL1A</strain>
    </source>
</reference>
<evidence type="ECO:0000256" key="4">
    <source>
        <dbReference type="SAM" id="Phobius"/>
    </source>
</evidence>
<evidence type="ECO:0000313" key="6">
    <source>
        <dbReference type="EMBL" id="ABM76162.1"/>
    </source>
</evidence>
<dbReference type="InterPro" id="IPR044665">
    <property type="entry name" value="E_coli_cyclophilin_A-like"/>
</dbReference>
<keyword evidence="2 3" id="KW-0413">Isomerase</keyword>
<dbReference type="InterPro" id="IPR002130">
    <property type="entry name" value="Cyclophilin-type_PPIase_dom"/>
</dbReference>
<sequence length="236" mass="26916">MKGFNNKITNLSNNSILSYRFFQPVYIFLFVNLFLISGCSNINNNEDINICSTTKLPCIDSNEYVLFITNKGNIKLELYGKLAPITVGNFIDFIEKGSYNKTIFNRVIKKPYPFIIRGGDNTSIGNKNKSIDTKIKDKRYIPLEIKLKTSNLPIYGKEIDEPSQINNIELKHKRSYLSMARSKALNSASLQFYILLKSLPELDGRYAVFGKVISGMNIVDLIQEEDFIIEAKRVDS</sequence>
<evidence type="ECO:0000256" key="3">
    <source>
        <dbReference type="RuleBase" id="RU363019"/>
    </source>
</evidence>
<keyword evidence="1 3" id="KW-0697">Rotamase</keyword>
<dbReference type="EMBL" id="CP000553">
    <property type="protein sequence ID" value="ABM76162.1"/>
    <property type="molecule type" value="Genomic_DNA"/>
</dbReference>
<dbReference type="EC" id="5.2.1.8" evidence="3"/>
<evidence type="ECO:0000256" key="1">
    <source>
        <dbReference type="ARBA" id="ARBA00023110"/>
    </source>
</evidence>
<evidence type="ECO:0000313" key="7">
    <source>
        <dbReference type="Proteomes" id="UP000002592"/>
    </source>
</evidence>
<name>A2C3V2_PROM1</name>
<dbReference type="AlphaFoldDB" id="A2C3V2"/>
<feature type="transmembrane region" description="Helical" evidence="4">
    <location>
        <begin position="21"/>
        <end position="38"/>
    </location>
</feature>
<feature type="domain" description="PPIase cyclophilin-type" evidence="5">
    <location>
        <begin position="72"/>
        <end position="224"/>
    </location>
</feature>
<dbReference type="PANTHER" id="PTHR43246">
    <property type="entry name" value="PEPTIDYL-PROLYL CIS-TRANS ISOMERASE CYP38, CHLOROPLASTIC"/>
    <property type="match status" value="1"/>
</dbReference>
<keyword evidence="4" id="KW-1133">Transmembrane helix</keyword>
<dbReference type="Proteomes" id="UP000002592">
    <property type="component" value="Chromosome"/>
</dbReference>
<dbReference type="SUPFAM" id="SSF50891">
    <property type="entry name" value="Cyclophilin-like"/>
    <property type="match status" value="1"/>
</dbReference>
<dbReference type="KEGG" id="pme:NATL1_16051"/>
<dbReference type="HOGENOM" id="CLU_012062_16_4_3"/>
<evidence type="ECO:0000256" key="2">
    <source>
        <dbReference type="ARBA" id="ARBA00023235"/>
    </source>
</evidence>